<dbReference type="SUPFAM" id="SSF48498">
    <property type="entry name" value="Tetracyclin repressor-like, C-terminal domain"/>
    <property type="match status" value="1"/>
</dbReference>
<evidence type="ECO:0000256" key="3">
    <source>
        <dbReference type="ARBA" id="ARBA00023163"/>
    </source>
</evidence>
<feature type="domain" description="HTH tetR-type" evidence="5">
    <location>
        <begin position="8"/>
        <end position="68"/>
    </location>
</feature>
<dbReference type="InterPro" id="IPR023772">
    <property type="entry name" value="DNA-bd_HTH_TetR-type_CS"/>
</dbReference>
<dbReference type="PANTHER" id="PTHR30055">
    <property type="entry name" value="HTH-TYPE TRANSCRIPTIONAL REGULATOR RUTR"/>
    <property type="match status" value="1"/>
</dbReference>
<comment type="caution">
    <text evidence="6">The sequence shown here is derived from an EMBL/GenBank/DDBJ whole genome shotgun (WGS) entry which is preliminary data.</text>
</comment>
<dbReference type="GO" id="GO:0003700">
    <property type="term" value="F:DNA-binding transcription factor activity"/>
    <property type="evidence" value="ECO:0007669"/>
    <property type="project" value="TreeGrafter"/>
</dbReference>
<dbReference type="PROSITE" id="PS50977">
    <property type="entry name" value="HTH_TETR_2"/>
    <property type="match status" value="1"/>
</dbReference>
<evidence type="ECO:0000313" key="6">
    <source>
        <dbReference type="EMBL" id="GFH05110.1"/>
    </source>
</evidence>
<dbReference type="GO" id="GO:0000976">
    <property type="term" value="F:transcription cis-regulatory region binding"/>
    <property type="evidence" value="ECO:0007669"/>
    <property type="project" value="TreeGrafter"/>
</dbReference>
<dbReference type="PRINTS" id="PR00455">
    <property type="entry name" value="HTHTETR"/>
</dbReference>
<sequence>MREVKKPDVRRSEIVDTALRLFARKGYEKTTVEAIIGELGVAKGCFYHHFRSKEELFDACATAAAQALTGQYVAILADTSLAAGARLVRFLDHTYRLAEAPDGILRQPQPPAVIEVDQKVSTLVSTDLLPAMTDLVGDGMRSGEFDAVDAEMTATAVLGALTNLHNVYTGRVDLDLAAHRRGVIALLVRILGASPGLGDGRDA</sequence>
<keyword evidence="7" id="KW-1185">Reference proteome</keyword>
<dbReference type="SUPFAM" id="SSF46689">
    <property type="entry name" value="Homeodomain-like"/>
    <property type="match status" value="1"/>
</dbReference>
<dbReference type="InterPro" id="IPR009057">
    <property type="entry name" value="Homeodomain-like_sf"/>
</dbReference>
<dbReference type="Proteomes" id="UP000465304">
    <property type="component" value="Unassembled WGS sequence"/>
</dbReference>
<dbReference type="InterPro" id="IPR036271">
    <property type="entry name" value="Tet_transcr_reg_TetR-rel_C_sf"/>
</dbReference>
<feature type="DNA-binding region" description="H-T-H motif" evidence="4">
    <location>
        <begin position="31"/>
        <end position="50"/>
    </location>
</feature>
<proteinExistence type="predicted"/>
<protein>
    <submittedName>
        <fullName evidence="6">TetR family transcriptional regulator</fullName>
    </submittedName>
</protein>
<dbReference type="Gene3D" id="1.10.357.10">
    <property type="entry name" value="Tetracycline Repressor, domain 2"/>
    <property type="match status" value="1"/>
</dbReference>
<organism evidence="6 7">
    <name type="scientific">Mycolicibacterium hippocampi</name>
    <dbReference type="NCBI Taxonomy" id="659824"/>
    <lineage>
        <taxon>Bacteria</taxon>
        <taxon>Bacillati</taxon>
        <taxon>Actinomycetota</taxon>
        <taxon>Actinomycetes</taxon>
        <taxon>Mycobacteriales</taxon>
        <taxon>Mycobacteriaceae</taxon>
        <taxon>Mycolicibacterium</taxon>
    </lineage>
</organism>
<keyword evidence="3" id="KW-0804">Transcription</keyword>
<name>A0A7I9ZVN7_9MYCO</name>
<dbReference type="EMBL" id="BLLB01000002">
    <property type="protein sequence ID" value="GFH05110.1"/>
    <property type="molecule type" value="Genomic_DNA"/>
</dbReference>
<dbReference type="InterPro" id="IPR001647">
    <property type="entry name" value="HTH_TetR"/>
</dbReference>
<dbReference type="Pfam" id="PF00440">
    <property type="entry name" value="TetR_N"/>
    <property type="match status" value="1"/>
</dbReference>
<evidence type="ECO:0000313" key="7">
    <source>
        <dbReference type="Proteomes" id="UP000465304"/>
    </source>
</evidence>
<accession>A0A7I9ZVN7</accession>
<evidence type="ECO:0000256" key="1">
    <source>
        <dbReference type="ARBA" id="ARBA00023015"/>
    </source>
</evidence>
<dbReference type="RefSeq" id="WP_163894618.1">
    <property type="nucleotide sequence ID" value="NZ_BLLB01000002.1"/>
</dbReference>
<dbReference type="AlphaFoldDB" id="A0A7I9ZVN7"/>
<keyword evidence="2 4" id="KW-0238">DNA-binding</keyword>
<dbReference type="PANTHER" id="PTHR30055:SF234">
    <property type="entry name" value="HTH-TYPE TRANSCRIPTIONAL REGULATOR BETI"/>
    <property type="match status" value="1"/>
</dbReference>
<evidence type="ECO:0000256" key="4">
    <source>
        <dbReference type="PROSITE-ProRule" id="PRU00335"/>
    </source>
</evidence>
<evidence type="ECO:0000256" key="2">
    <source>
        <dbReference type="ARBA" id="ARBA00023125"/>
    </source>
</evidence>
<keyword evidence="1" id="KW-0805">Transcription regulation</keyword>
<reference evidence="6 7" key="1">
    <citation type="journal article" date="2019" name="Emerg. Microbes Infect.">
        <title>Comprehensive subspecies identification of 175 nontuberculous mycobacteria species based on 7547 genomic profiles.</title>
        <authorList>
            <person name="Matsumoto Y."/>
            <person name="Kinjo T."/>
            <person name="Motooka D."/>
            <person name="Nabeya D."/>
            <person name="Jung N."/>
            <person name="Uechi K."/>
            <person name="Horii T."/>
            <person name="Iida T."/>
            <person name="Fujita J."/>
            <person name="Nakamura S."/>
        </authorList>
    </citation>
    <scope>NUCLEOTIDE SEQUENCE [LARGE SCALE GENOMIC DNA]</scope>
    <source>
        <strain evidence="6 7">JCM 30996</strain>
    </source>
</reference>
<dbReference type="InterPro" id="IPR050109">
    <property type="entry name" value="HTH-type_TetR-like_transc_reg"/>
</dbReference>
<gene>
    <name evidence="6" type="ORF">MHIP_55930</name>
</gene>
<dbReference type="PROSITE" id="PS01081">
    <property type="entry name" value="HTH_TETR_1"/>
    <property type="match status" value="1"/>
</dbReference>
<evidence type="ECO:0000259" key="5">
    <source>
        <dbReference type="PROSITE" id="PS50977"/>
    </source>
</evidence>